<evidence type="ECO:0000313" key="5">
    <source>
        <dbReference type="Proteomes" id="UP001597389"/>
    </source>
</evidence>
<comment type="caution">
    <text evidence="4">The sequence shown here is derived from an EMBL/GenBank/DDBJ whole genome shotgun (WGS) entry which is preliminary data.</text>
</comment>
<keyword evidence="5" id="KW-1185">Reference proteome</keyword>
<dbReference type="InterPro" id="IPR039331">
    <property type="entry name" value="PAPs-like"/>
</dbReference>
<dbReference type="Pfam" id="PF00149">
    <property type="entry name" value="Metallophos"/>
    <property type="match status" value="1"/>
</dbReference>
<feature type="domain" description="Calcineurin-like phosphoesterase" evidence="2">
    <location>
        <begin position="143"/>
        <end position="335"/>
    </location>
</feature>
<dbReference type="PANTHER" id="PTHR22953:SF153">
    <property type="entry name" value="PURPLE ACID PHOSPHATASE"/>
    <property type="match status" value="1"/>
</dbReference>
<feature type="domain" description="Purple acid phosphatase N-terminal" evidence="3">
    <location>
        <begin position="44"/>
        <end position="129"/>
    </location>
</feature>
<dbReference type="Pfam" id="PF16656">
    <property type="entry name" value="Pur_ac_phosph_N"/>
    <property type="match status" value="1"/>
</dbReference>
<dbReference type="InterPro" id="IPR015914">
    <property type="entry name" value="PAPs_N"/>
</dbReference>
<proteinExistence type="predicted"/>
<dbReference type="InterPro" id="IPR029052">
    <property type="entry name" value="Metallo-depent_PP-like"/>
</dbReference>
<dbReference type="InterPro" id="IPR008963">
    <property type="entry name" value="Purple_acid_Pase-like_N"/>
</dbReference>
<dbReference type="Gene3D" id="2.60.40.380">
    <property type="entry name" value="Purple acid phosphatase-like, N-terminal"/>
    <property type="match status" value="1"/>
</dbReference>
<dbReference type="SUPFAM" id="SSF56300">
    <property type="entry name" value="Metallo-dependent phosphatases"/>
    <property type="match status" value="1"/>
</dbReference>
<dbReference type="PANTHER" id="PTHR22953">
    <property type="entry name" value="ACID PHOSPHATASE RELATED"/>
    <property type="match status" value="1"/>
</dbReference>
<sequence>MDRRNFIKLSASIGSLTPALTLAEKAQPASAKIAASHPVLMAPREDSISAVWRTTTRAKGYVEYGTAPDKLDQRADGDNWGMRPSGDNHLKVKLHHLTPNTTYYFRAVTETFDRKTPTVEHGEVRSFKTLSSNNPSCHFSIWNDTHKKEETLKTLFEKTPKESEFMLWNGDISNDWYQADDIPNSVLCPAGQSFPFPIIPLRGNHDLRGNYAGDFQDFVSSPEDLPWSAFRVGPVALICLDTGEDKDDDHPYLFGRVSCHDMRVAQAKWLEQIIEQPTFKNAPYRLVCCHIPLRWTDETTDKGYDWFSKRSRILWHDSLTKWGAQAIISGHTHRPALIPATETFPYAQLVGGGPQLDRATLISCIADDKKLHLHSQSLTGETIHSLELQPC</sequence>
<evidence type="ECO:0000259" key="3">
    <source>
        <dbReference type="Pfam" id="PF16656"/>
    </source>
</evidence>
<evidence type="ECO:0000313" key="4">
    <source>
        <dbReference type="EMBL" id="MFD2158488.1"/>
    </source>
</evidence>
<dbReference type="Proteomes" id="UP001597389">
    <property type="component" value="Unassembled WGS sequence"/>
</dbReference>
<keyword evidence="1" id="KW-0732">Signal</keyword>
<evidence type="ECO:0000259" key="2">
    <source>
        <dbReference type="Pfam" id="PF00149"/>
    </source>
</evidence>
<evidence type="ECO:0000256" key="1">
    <source>
        <dbReference type="ARBA" id="ARBA00022729"/>
    </source>
</evidence>
<reference evidence="5" key="1">
    <citation type="journal article" date="2019" name="Int. J. Syst. Evol. Microbiol.">
        <title>The Global Catalogue of Microorganisms (GCM) 10K type strain sequencing project: providing services to taxonomists for standard genome sequencing and annotation.</title>
        <authorList>
            <consortium name="The Broad Institute Genomics Platform"/>
            <consortium name="The Broad Institute Genome Sequencing Center for Infectious Disease"/>
            <person name="Wu L."/>
            <person name="Ma J."/>
        </authorList>
    </citation>
    <scope>NUCLEOTIDE SEQUENCE [LARGE SCALE GENOMIC DNA]</scope>
    <source>
        <strain evidence="5">CCUG 57942</strain>
    </source>
</reference>
<dbReference type="EMBL" id="JBHUJB010000025">
    <property type="protein sequence ID" value="MFD2158488.1"/>
    <property type="molecule type" value="Genomic_DNA"/>
</dbReference>
<organism evidence="4 5">
    <name type="scientific">Rubritalea tangerina</name>
    <dbReference type="NCBI Taxonomy" id="430798"/>
    <lineage>
        <taxon>Bacteria</taxon>
        <taxon>Pseudomonadati</taxon>
        <taxon>Verrucomicrobiota</taxon>
        <taxon>Verrucomicrobiia</taxon>
        <taxon>Verrucomicrobiales</taxon>
        <taxon>Rubritaleaceae</taxon>
        <taxon>Rubritalea</taxon>
    </lineage>
</organism>
<dbReference type="RefSeq" id="WP_377089055.1">
    <property type="nucleotide sequence ID" value="NZ_JBHSJL010000014.1"/>
</dbReference>
<protein>
    <submittedName>
        <fullName evidence="4">Metallophosphoesterase</fullName>
    </submittedName>
</protein>
<gene>
    <name evidence="4" type="ORF">ACFSW8_06225</name>
</gene>
<name>A0ABW4Z919_9BACT</name>
<dbReference type="SUPFAM" id="SSF49363">
    <property type="entry name" value="Purple acid phosphatase, N-terminal domain"/>
    <property type="match status" value="1"/>
</dbReference>
<dbReference type="Gene3D" id="3.60.21.10">
    <property type="match status" value="1"/>
</dbReference>
<dbReference type="InterPro" id="IPR004843">
    <property type="entry name" value="Calcineurin-like_PHP"/>
</dbReference>
<accession>A0ABW4Z919</accession>